<sequence>MDQIIKKKLAKNWFKTLQEVLCKEIEELEGSSNLFKYKNWERGKKSSEGGGQFRIHENGKIFDKVGVNFSEVYGKFSKQFRNKIPGTNKNPKFWASGISVVMHMKNPHVPAMHFNTRYIYTSHGWFGGGMDVTPCIKDKKLEKWFHAEIKKSCDKHNKNYYKKYKKWCDEYFYLPHRKEPRGIGGIFFDYKKDNWEKDFSFVREVGISFKNIFKEKILKKKKKKWTKKEKEIQYEKRGRYVEFNLLYDRGTKFGLQTGGNVDAILMSLPPLAKWK</sequence>
<evidence type="ECO:0000256" key="1">
    <source>
        <dbReference type="ARBA" id="ARBA00005168"/>
    </source>
</evidence>
<comment type="pathway">
    <text evidence="1">Porphyrin-containing compound metabolism; protoporphyrin-IX biosynthesis; protoporphyrinogen-IX from coproporphyrinogen-III (O2 route): step 1/1.</text>
</comment>
<name>A0A381UV30_9ZZZZ</name>
<dbReference type="Gene3D" id="3.40.1500.10">
    <property type="entry name" value="Coproporphyrinogen III oxidase, aerobic"/>
    <property type="match status" value="1"/>
</dbReference>
<dbReference type="PROSITE" id="PS01021">
    <property type="entry name" value="COPROGEN_OXIDASE"/>
    <property type="match status" value="1"/>
</dbReference>
<evidence type="ECO:0000256" key="5">
    <source>
        <dbReference type="ARBA" id="ARBA00023002"/>
    </source>
</evidence>
<dbReference type="EMBL" id="UINC01007107">
    <property type="protein sequence ID" value="SVA31448.1"/>
    <property type="molecule type" value="Genomic_DNA"/>
</dbReference>
<proteinExistence type="inferred from homology"/>
<keyword evidence="5" id="KW-0560">Oxidoreductase</keyword>
<reference evidence="7" key="1">
    <citation type="submission" date="2018-05" db="EMBL/GenBank/DDBJ databases">
        <authorList>
            <person name="Lanie J.A."/>
            <person name="Ng W.-L."/>
            <person name="Kazmierczak K.M."/>
            <person name="Andrzejewski T.M."/>
            <person name="Davidsen T.M."/>
            <person name="Wayne K.J."/>
            <person name="Tettelin H."/>
            <person name="Glass J.I."/>
            <person name="Rusch D."/>
            <person name="Podicherti R."/>
            <person name="Tsui H.-C.T."/>
            <person name="Winkler M.E."/>
        </authorList>
    </citation>
    <scope>NUCLEOTIDE SEQUENCE</scope>
</reference>
<dbReference type="PRINTS" id="PR00073">
    <property type="entry name" value="COPRGNOXDASE"/>
</dbReference>
<evidence type="ECO:0000256" key="2">
    <source>
        <dbReference type="ARBA" id="ARBA00010644"/>
    </source>
</evidence>
<dbReference type="InterPro" id="IPR001260">
    <property type="entry name" value="Coprogen_oxidase_aer"/>
</dbReference>
<dbReference type="InterPro" id="IPR018375">
    <property type="entry name" value="Coprogen_oxidase_CS"/>
</dbReference>
<dbReference type="PIRSF" id="PIRSF000166">
    <property type="entry name" value="Coproporphyri_ox"/>
    <property type="match status" value="1"/>
</dbReference>
<dbReference type="AlphaFoldDB" id="A0A381UV30"/>
<evidence type="ECO:0000256" key="3">
    <source>
        <dbReference type="ARBA" id="ARBA00011738"/>
    </source>
</evidence>
<gene>
    <name evidence="7" type="ORF">METZ01_LOCUS84302</name>
</gene>
<dbReference type="SUPFAM" id="SSF102886">
    <property type="entry name" value="Coproporphyrinogen III oxidase"/>
    <property type="match status" value="1"/>
</dbReference>
<evidence type="ECO:0000313" key="7">
    <source>
        <dbReference type="EMBL" id="SVA31448.1"/>
    </source>
</evidence>
<comment type="subunit">
    <text evidence="3">Homodimer.</text>
</comment>
<dbReference type="NCBIfam" id="NF003727">
    <property type="entry name" value="PRK05330.1"/>
    <property type="match status" value="1"/>
</dbReference>
<evidence type="ECO:0000256" key="6">
    <source>
        <dbReference type="ARBA" id="ARBA00023244"/>
    </source>
</evidence>
<dbReference type="PANTHER" id="PTHR10755:SF0">
    <property type="entry name" value="OXYGEN-DEPENDENT COPROPORPHYRINOGEN-III OXIDASE, MITOCHONDRIAL"/>
    <property type="match status" value="1"/>
</dbReference>
<dbReference type="GO" id="GO:0006782">
    <property type="term" value="P:protoporphyrinogen IX biosynthetic process"/>
    <property type="evidence" value="ECO:0007669"/>
    <property type="project" value="TreeGrafter"/>
</dbReference>
<evidence type="ECO:0000256" key="4">
    <source>
        <dbReference type="ARBA" id="ARBA00012869"/>
    </source>
</evidence>
<dbReference type="GO" id="GO:0004109">
    <property type="term" value="F:coproporphyrinogen oxidase activity"/>
    <property type="evidence" value="ECO:0007669"/>
    <property type="project" value="UniProtKB-EC"/>
</dbReference>
<dbReference type="PANTHER" id="PTHR10755">
    <property type="entry name" value="COPROPORPHYRINOGEN III OXIDASE, MITOCHONDRIAL"/>
    <property type="match status" value="1"/>
</dbReference>
<comment type="similarity">
    <text evidence="2">Belongs to the aerobic coproporphyrinogen-III oxidase family.</text>
</comment>
<dbReference type="EC" id="1.3.3.3" evidence="4"/>
<accession>A0A381UV30</accession>
<keyword evidence="6" id="KW-0627">Porphyrin biosynthesis</keyword>
<dbReference type="InterPro" id="IPR036406">
    <property type="entry name" value="Coprogen_oxidase_aer_sf"/>
</dbReference>
<protein>
    <recommendedName>
        <fullName evidence="4">coproporphyrinogen oxidase</fullName>
        <ecNumber evidence="4">1.3.3.3</ecNumber>
    </recommendedName>
</protein>
<dbReference type="Pfam" id="PF01218">
    <property type="entry name" value="Coprogen_oxidas"/>
    <property type="match status" value="1"/>
</dbReference>
<organism evidence="7">
    <name type="scientific">marine metagenome</name>
    <dbReference type="NCBI Taxonomy" id="408172"/>
    <lineage>
        <taxon>unclassified sequences</taxon>
        <taxon>metagenomes</taxon>
        <taxon>ecological metagenomes</taxon>
    </lineage>
</organism>
<dbReference type="GO" id="GO:0005737">
    <property type="term" value="C:cytoplasm"/>
    <property type="evidence" value="ECO:0007669"/>
    <property type="project" value="TreeGrafter"/>
</dbReference>